<dbReference type="InterPro" id="IPR010989">
    <property type="entry name" value="SNARE"/>
</dbReference>
<dbReference type="Pfam" id="PF00804">
    <property type="entry name" value="Syntaxin"/>
    <property type="match status" value="1"/>
</dbReference>
<dbReference type="InterPro" id="IPR000727">
    <property type="entry name" value="T_SNARE_dom"/>
</dbReference>
<comment type="subcellular location">
    <subcellularLocation>
        <location evidence="1">Endomembrane system</location>
        <topology evidence="1">Peripheral membrane protein</topology>
    </subcellularLocation>
</comment>
<evidence type="ECO:0000256" key="3">
    <source>
        <dbReference type="ARBA" id="ARBA00022448"/>
    </source>
</evidence>
<keyword evidence="4" id="KW-0175">Coiled coil</keyword>
<gene>
    <name evidence="7" type="ORF">PECUL_23A051557</name>
</gene>
<evidence type="ECO:0000256" key="2">
    <source>
        <dbReference type="ARBA" id="ARBA00009063"/>
    </source>
</evidence>
<dbReference type="AlphaFoldDB" id="A0AAD1T3X0"/>
<dbReference type="GO" id="GO:0005886">
    <property type="term" value="C:plasma membrane"/>
    <property type="evidence" value="ECO:0007669"/>
    <property type="project" value="TreeGrafter"/>
</dbReference>
<dbReference type="Proteomes" id="UP001295444">
    <property type="component" value="Chromosome 09"/>
</dbReference>
<reference evidence="7" key="1">
    <citation type="submission" date="2022-03" db="EMBL/GenBank/DDBJ databases">
        <authorList>
            <person name="Alioto T."/>
            <person name="Alioto T."/>
            <person name="Gomez Garrido J."/>
        </authorList>
    </citation>
    <scope>NUCLEOTIDE SEQUENCE</scope>
</reference>
<evidence type="ECO:0000256" key="4">
    <source>
        <dbReference type="ARBA" id="ARBA00023054"/>
    </source>
</evidence>
<sequence>MHIIFLLSFCGRCPWDVHGKMKDRLEELKYRVREDESLGFDENLAFDNPVYHESESNDMDLFFKEISGLSFSLKKLKEVSDRIEGQQEEVLCSTTEVSICEGKKELSKIKNIFTSDAKIIQFQLGKMKGGLTQDEKNWKAEHRIRQSQFTVLTNRYKEIITQHYINETKYMERLKEQIMRQAELAGLNLPEEEVNQLIGSPMAPQIVGQDLEILKAKHHLAMAHERHKQLLDLEAQITELHSLFIQMDLLVCEQQEIINNIEYHVLNTTDYISQSSAQVKKALKYQKQSRIAAVISALLGLCACCTCLSCASKIVR</sequence>
<dbReference type="SUPFAM" id="SSF47661">
    <property type="entry name" value="t-snare proteins"/>
    <property type="match status" value="1"/>
</dbReference>
<dbReference type="GO" id="GO:0000149">
    <property type="term" value="F:SNARE binding"/>
    <property type="evidence" value="ECO:0007669"/>
    <property type="project" value="TreeGrafter"/>
</dbReference>
<dbReference type="InterPro" id="IPR006012">
    <property type="entry name" value="Syntaxin/epimorphin_CS"/>
</dbReference>
<dbReference type="GO" id="GO:0012505">
    <property type="term" value="C:endomembrane system"/>
    <property type="evidence" value="ECO:0007669"/>
    <property type="project" value="UniProtKB-SubCell"/>
</dbReference>
<evidence type="ECO:0000256" key="5">
    <source>
        <dbReference type="ARBA" id="ARBA00023136"/>
    </source>
</evidence>
<dbReference type="Gene3D" id="1.20.58.70">
    <property type="match status" value="1"/>
</dbReference>
<dbReference type="SMART" id="SM00397">
    <property type="entry name" value="t_SNARE"/>
    <property type="match status" value="1"/>
</dbReference>
<evidence type="ECO:0000259" key="6">
    <source>
        <dbReference type="PROSITE" id="PS50192"/>
    </source>
</evidence>
<dbReference type="GO" id="GO:0006906">
    <property type="term" value="P:vesicle fusion"/>
    <property type="evidence" value="ECO:0007669"/>
    <property type="project" value="TreeGrafter"/>
</dbReference>
<dbReference type="InterPro" id="IPR006011">
    <property type="entry name" value="Syntaxin_N"/>
</dbReference>
<evidence type="ECO:0000313" key="8">
    <source>
        <dbReference type="Proteomes" id="UP001295444"/>
    </source>
</evidence>
<keyword evidence="8" id="KW-1185">Reference proteome</keyword>
<keyword evidence="3" id="KW-0813">Transport</keyword>
<dbReference type="Pfam" id="PF05739">
    <property type="entry name" value="SNARE"/>
    <property type="match status" value="1"/>
</dbReference>
<dbReference type="GO" id="GO:0006886">
    <property type="term" value="P:intracellular protein transport"/>
    <property type="evidence" value="ECO:0007669"/>
    <property type="project" value="InterPro"/>
</dbReference>
<protein>
    <submittedName>
        <fullName evidence="7">Syntaxin-3-like</fullName>
    </submittedName>
</protein>
<dbReference type="InterPro" id="IPR045242">
    <property type="entry name" value="Syntaxin"/>
</dbReference>
<dbReference type="PROSITE" id="PS50192">
    <property type="entry name" value="T_SNARE"/>
    <property type="match status" value="1"/>
</dbReference>
<keyword evidence="5" id="KW-0472">Membrane</keyword>
<dbReference type="PROSITE" id="PS00914">
    <property type="entry name" value="SYNTAXIN"/>
    <property type="match status" value="1"/>
</dbReference>
<dbReference type="GO" id="GO:0031201">
    <property type="term" value="C:SNARE complex"/>
    <property type="evidence" value="ECO:0007669"/>
    <property type="project" value="TreeGrafter"/>
</dbReference>
<dbReference type="GO" id="GO:0006887">
    <property type="term" value="P:exocytosis"/>
    <property type="evidence" value="ECO:0007669"/>
    <property type="project" value="TreeGrafter"/>
</dbReference>
<dbReference type="FunFam" id="1.20.5.110:FF:000022">
    <property type="entry name" value="Syntaxin 19"/>
    <property type="match status" value="1"/>
</dbReference>
<dbReference type="CDD" id="cd15848">
    <property type="entry name" value="SNARE_syntaxin1-like"/>
    <property type="match status" value="1"/>
</dbReference>
<dbReference type="PANTHER" id="PTHR19957:SF72">
    <property type="entry name" value="SYNTAXIN-3-LIKE"/>
    <property type="match status" value="1"/>
</dbReference>
<dbReference type="GO" id="GO:0048278">
    <property type="term" value="P:vesicle docking"/>
    <property type="evidence" value="ECO:0007669"/>
    <property type="project" value="TreeGrafter"/>
</dbReference>
<accession>A0AAD1T3X0</accession>
<dbReference type="EMBL" id="OW240920">
    <property type="protein sequence ID" value="CAH2314769.1"/>
    <property type="molecule type" value="Genomic_DNA"/>
</dbReference>
<dbReference type="PANTHER" id="PTHR19957">
    <property type="entry name" value="SYNTAXIN"/>
    <property type="match status" value="1"/>
</dbReference>
<feature type="domain" description="T-SNARE coiled-coil homology" evidence="6">
    <location>
        <begin position="220"/>
        <end position="282"/>
    </location>
</feature>
<proteinExistence type="inferred from homology"/>
<dbReference type="Gene3D" id="1.20.5.110">
    <property type="match status" value="1"/>
</dbReference>
<evidence type="ECO:0000313" key="7">
    <source>
        <dbReference type="EMBL" id="CAH2314769.1"/>
    </source>
</evidence>
<evidence type="ECO:0000256" key="1">
    <source>
        <dbReference type="ARBA" id="ARBA00004184"/>
    </source>
</evidence>
<comment type="similarity">
    <text evidence="2">Belongs to the syntaxin family.</text>
</comment>
<organism evidence="7 8">
    <name type="scientific">Pelobates cultripes</name>
    <name type="common">Western spadefoot toad</name>
    <dbReference type="NCBI Taxonomy" id="61616"/>
    <lineage>
        <taxon>Eukaryota</taxon>
        <taxon>Metazoa</taxon>
        <taxon>Chordata</taxon>
        <taxon>Craniata</taxon>
        <taxon>Vertebrata</taxon>
        <taxon>Euteleostomi</taxon>
        <taxon>Amphibia</taxon>
        <taxon>Batrachia</taxon>
        <taxon>Anura</taxon>
        <taxon>Pelobatoidea</taxon>
        <taxon>Pelobatidae</taxon>
        <taxon>Pelobates</taxon>
    </lineage>
</organism>
<dbReference type="GO" id="GO:0005484">
    <property type="term" value="F:SNAP receptor activity"/>
    <property type="evidence" value="ECO:0007669"/>
    <property type="project" value="InterPro"/>
</dbReference>
<name>A0AAD1T3X0_PELCU</name>